<accession>A0ABX5LP46</accession>
<dbReference type="Proteomes" id="UP000245523">
    <property type="component" value="Unassembled WGS sequence"/>
</dbReference>
<evidence type="ECO:0000256" key="1">
    <source>
        <dbReference type="SAM" id="MobiDB-lite"/>
    </source>
</evidence>
<dbReference type="PANTHER" id="PTHR21180">
    <property type="entry name" value="ENDONUCLEASE/EXONUCLEASE/PHOSPHATASE FAMILY DOMAIN-CONTAINING PROTEIN 1"/>
    <property type="match status" value="1"/>
</dbReference>
<dbReference type="PANTHER" id="PTHR21180:SF32">
    <property type="entry name" value="ENDONUCLEASE_EXONUCLEASE_PHOSPHATASE FAMILY DOMAIN-CONTAINING PROTEIN 1"/>
    <property type="match status" value="1"/>
</dbReference>
<feature type="compositionally biased region" description="Basic residues" evidence="1">
    <location>
        <begin position="74"/>
        <end position="84"/>
    </location>
</feature>
<keyword evidence="4" id="KW-1185">Reference proteome</keyword>
<proteinExistence type="predicted"/>
<dbReference type="EMBL" id="QGHD01000001">
    <property type="protein sequence ID" value="PWL04209.1"/>
    <property type="molecule type" value="Genomic_DNA"/>
</dbReference>
<reference evidence="3 4" key="1">
    <citation type="submission" date="2018-05" db="EMBL/GenBank/DDBJ databases">
        <title>Animal gut microbial communities from fecal samples from Wisconsin, USA.</title>
        <authorList>
            <person name="Neumann A."/>
        </authorList>
    </citation>
    <scope>NUCLEOTIDE SEQUENCE [LARGE SCALE GENOMIC DNA]</scope>
    <source>
        <strain evidence="3 4">UWS4</strain>
    </source>
</reference>
<dbReference type="InterPro" id="IPR003583">
    <property type="entry name" value="Hlx-hairpin-Hlx_DNA-bd_motif"/>
</dbReference>
<evidence type="ECO:0000313" key="3">
    <source>
        <dbReference type="EMBL" id="PWL04209.1"/>
    </source>
</evidence>
<dbReference type="NCBIfam" id="TIGR00426">
    <property type="entry name" value="competence protein ComEA helix-hairpin-helix repeat region"/>
    <property type="match status" value="1"/>
</dbReference>
<dbReference type="InterPro" id="IPR010994">
    <property type="entry name" value="RuvA_2-like"/>
</dbReference>
<feature type="domain" description="Helix-hairpin-helix DNA-binding motif class 1" evidence="2">
    <location>
        <begin position="98"/>
        <end position="117"/>
    </location>
</feature>
<gene>
    <name evidence="3" type="ORF">B0H50_101223</name>
</gene>
<sequence length="151" mass="16551">MNGPEKKVFILAVLLLGLGVLVKLSPWDPLPRIETFSYEEESREVFREQNALTWHASKISDSTATESAEAPEKKKPKKAKKAKPAVHFPLAINRATVDELCAIKGVGPKLAEKIIAYRDAHGGFQGPGDLKKVSGIGKKKAENILSFVIFD</sequence>
<feature type="region of interest" description="Disordered" evidence="1">
    <location>
        <begin position="57"/>
        <end position="84"/>
    </location>
</feature>
<organism evidence="3 4">
    <name type="scientific">Hallerella porci</name>
    <dbReference type="NCBI Taxonomy" id="1945871"/>
    <lineage>
        <taxon>Bacteria</taxon>
        <taxon>Pseudomonadati</taxon>
        <taxon>Fibrobacterota</taxon>
        <taxon>Fibrobacteria</taxon>
        <taxon>Fibrobacterales</taxon>
        <taxon>Fibrobacteraceae</taxon>
        <taxon>Hallerella</taxon>
    </lineage>
</organism>
<name>A0ABX5LP46_9BACT</name>
<dbReference type="InterPro" id="IPR004509">
    <property type="entry name" value="Competence_ComEA_HhH"/>
</dbReference>
<evidence type="ECO:0000313" key="4">
    <source>
        <dbReference type="Proteomes" id="UP000245523"/>
    </source>
</evidence>
<protein>
    <submittedName>
        <fullName evidence="3">Competence protein ComEA</fullName>
    </submittedName>
</protein>
<comment type="caution">
    <text evidence="3">The sequence shown here is derived from an EMBL/GenBank/DDBJ whole genome shotgun (WGS) entry which is preliminary data.</text>
</comment>
<dbReference type="Gene3D" id="1.10.150.280">
    <property type="entry name" value="AF1531-like domain"/>
    <property type="match status" value="1"/>
</dbReference>
<dbReference type="InterPro" id="IPR051675">
    <property type="entry name" value="Endo/Exo/Phosphatase_dom_1"/>
</dbReference>
<dbReference type="SUPFAM" id="SSF47781">
    <property type="entry name" value="RuvA domain 2-like"/>
    <property type="match status" value="1"/>
</dbReference>
<dbReference type="Pfam" id="PF12836">
    <property type="entry name" value="HHH_3"/>
    <property type="match status" value="1"/>
</dbReference>
<feature type="domain" description="Helix-hairpin-helix DNA-binding motif class 1" evidence="2">
    <location>
        <begin position="128"/>
        <end position="147"/>
    </location>
</feature>
<evidence type="ECO:0000259" key="2">
    <source>
        <dbReference type="SMART" id="SM00278"/>
    </source>
</evidence>
<dbReference type="SMART" id="SM00278">
    <property type="entry name" value="HhH1"/>
    <property type="match status" value="2"/>
</dbReference>